<sequence>MFNTTPSVSAAATEYHHHQESVNSCVSVANTILPSDDSDDDTLPPSLSKSTTLRKGKSPPGTSSATATTPTAALNSNASTKKKRIRKFTSQERLHHRTFEKSRRESFKFNLGMLASLLPNVAFTETKRLSKHVVTNESSLQHRKANSRCRQALASARALLAERDEILVQLNYFLANAGKPIQQPKIKADDFSLLYDFENDAAAIKNAALAMGRQLNANGEPKMHDDEEDYHLSPSEQAEILNAHHKPGPDEFARATMEGVIGPDDPLGCSSPTRGVAEAHAQQPYPQPHPQTRYRYSNYPQPQQQQHHDTGQDSEMATPLQASTSPVGQYTMPHQQADPMFLNLFPPQQLPAPSSETSPWSSISSPQLGDGFYVASMGPSQQHQHPHNHHHHHHHHQQHQQHQQSESLTQVPSMYHTHDQGIPFAQNVHSHSRQQPPSTQGHHSQSTTGPSWDFAS</sequence>
<evidence type="ECO:0000256" key="1">
    <source>
        <dbReference type="SAM" id="MobiDB-lite"/>
    </source>
</evidence>
<protein>
    <recommendedName>
        <fullName evidence="4">BHLH domain-containing protein</fullName>
    </recommendedName>
</protein>
<feature type="compositionally biased region" description="Polar residues" evidence="1">
    <location>
        <begin position="428"/>
        <end position="450"/>
    </location>
</feature>
<dbReference type="OrthoDB" id="8964853at2759"/>
<feature type="compositionally biased region" description="Low complexity" evidence="1">
    <location>
        <begin position="351"/>
        <end position="366"/>
    </location>
</feature>
<feature type="compositionally biased region" description="Basic residues" evidence="1">
    <location>
        <begin position="384"/>
        <end position="399"/>
    </location>
</feature>
<reference evidence="2 3" key="1">
    <citation type="journal article" date="2013" name="Fungal Biol.">
        <title>Analysis of microsatellite markers in the genome of the plant pathogen Ceratocystis fimbriata.</title>
        <authorList>
            <person name="Simpson M.C."/>
            <person name="Wilken P.M."/>
            <person name="Coetzee M.P."/>
            <person name="Wingfield M.J."/>
            <person name="Wingfield B.D."/>
        </authorList>
    </citation>
    <scope>NUCLEOTIDE SEQUENCE [LARGE SCALE GENOMIC DNA]</scope>
    <source>
        <strain evidence="2 3">CBS 114723</strain>
    </source>
</reference>
<feature type="compositionally biased region" description="Polar residues" evidence="1">
    <location>
        <begin position="320"/>
        <end position="334"/>
    </location>
</feature>
<keyword evidence="3" id="KW-1185">Reference proteome</keyword>
<dbReference type="Proteomes" id="UP000222788">
    <property type="component" value="Unassembled WGS sequence"/>
</dbReference>
<evidence type="ECO:0000313" key="2">
    <source>
        <dbReference type="EMBL" id="PHH54871.1"/>
    </source>
</evidence>
<dbReference type="STRING" id="1035309.A0A2C5XEM3"/>
<evidence type="ECO:0008006" key="4">
    <source>
        <dbReference type="Google" id="ProtNLM"/>
    </source>
</evidence>
<evidence type="ECO:0000313" key="3">
    <source>
        <dbReference type="Proteomes" id="UP000222788"/>
    </source>
</evidence>
<proteinExistence type="predicted"/>
<feature type="region of interest" description="Disordered" evidence="1">
    <location>
        <begin position="259"/>
        <end position="409"/>
    </location>
</feature>
<dbReference type="AlphaFoldDB" id="A0A2C5XEM3"/>
<dbReference type="EMBL" id="APWK03000018">
    <property type="protein sequence ID" value="PHH54871.1"/>
    <property type="molecule type" value="Genomic_DNA"/>
</dbReference>
<gene>
    <name evidence="2" type="ORF">CFIMG_001274RA</name>
</gene>
<name>A0A2C5XEM3_9PEZI</name>
<feature type="region of interest" description="Disordered" evidence="1">
    <location>
        <begin position="33"/>
        <end position="87"/>
    </location>
</feature>
<accession>A0A2C5XEM3</accession>
<organism evidence="2 3">
    <name type="scientific">Ceratocystis fimbriata CBS 114723</name>
    <dbReference type="NCBI Taxonomy" id="1035309"/>
    <lineage>
        <taxon>Eukaryota</taxon>
        <taxon>Fungi</taxon>
        <taxon>Dikarya</taxon>
        <taxon>Ascomycota</taxon>
        <taxon>Pezizomycotina</taxon>
        <taxon>Sordariomycetes</taxon>
        <taxon>Hypocreomycetidae</taxon>
        <taxon>Microascales</taxon>
        <taxon>Ceratocystidaceae</taxon>
        <taxon>Ceratocystis</taxon>
    </lineage>
</organism>
<reference evidence="2 3" key="2">
    <citation type="journal article" date="2013" name="IMA Fungus">
        <title>IMA Genome-F 1: Ceratocystis fimbriata: Draft nuclear genome sequence for the plant pathogen, Ceratocystis fimbriata.</title>
        <authorList>
            <person name="Wilken P.M."/>
            <person name="Steenkamp E.T."/>
            <person name="Wingfield M.J."/>
            <person name="de Beer Z.W."/>
            <person name="Wingfield B.D."/>
        </authorList>
    </citation>
    <scope>NUCLEOTIDE SEQUENCE [LARGE SCALE GENOMIC DNA]</scope>
    <source>
        <strain evidence="2 3">CBS 114723</strain>
    </source>
</reference>
<comment type="caution">
    <text evidence="2">The sequence shown here is derived from an EMBL/GenBank/DDBJ whole genome shotgun (WGS) entry which is preliminary data.</text>
</comment>
<feature type="region of interest" description="Disordered" evidence="1">
    <location>
        <begin position="428"/>
        <end position="456"/>
    </location>
</feature>
<feature type="compositionally biased region" description="Low complexity" evidence="1">
    <location>
        <begin position="58"/>
        <end position="79"/>
    </location>
</feature>